<sequence>MPSLTAIGHFLKDPQVWTANLKNKYTAIAVLINDNVSCVAQHWPCVYAFPAGFQNGDGI</sequence>
<gene>
    <name evidence="1" type="ORF">Oscil6304_0380</name>
</gene>
<dbReference type="Proteomes" id="UP000010367">
    <property type="component" value="Chromosome"/>
</dbReference>
<keyword evidence="2" id="KW-1185">Reference proteome</keyword>
<dbReference type="KEGG" id="oac:Oscil6304_0380"/>
<evidence type="ECO:0000313" key="1">
    <source>
        <dbReference type="EMBL" id="AFY80130.1"/>
    </source>
</evidence>
<dbReference type="HOGENOM" id="CLU_2956113_0_0_3"/>
<organism evidence="1 2">
    <name type="scientific">Oscillatoria acuminata PCC 6304</name>
    <dbReference type="NCBI Taxonomy" id="56110"/>
    <lineage>
        <taxon>Bacteria</taxon>
        <taxon>Bacillati</taxon>
        <taxon>Cyanobacteriota</taxon>
        <taxon>Cyanophyceae</taxon>
        <taxon>Oscillatoriophycideae</taxon>
        <taxon>Oscillatoriales</taxon>
        <taxon>Oscillatoriaceae</taxon>
        <taxon>Oscillatoria</taxon>
    </lineage>
</organism>
<accession>K9TC66</accession>
<dbReference type="InParanoid" id="K9TC66"/>
<evidence type="ECO:0000313" key="2">
    <source>
        <dbReference type="Proteomes" id="UP000010367"/>
    </source>
</evidence>
<reference evidence="1 2" key="1">
    <citation type="submission" date="2012-06" db="EMBL/GenBank/DDBJ databases">
        <title>Finished chromosome of genome of Oscillatoria acuminata PCC 6304.</title>
        <authorList>
            <consortium name="US DOE Joint Genome Institute"/>
            <person name="Gugger M."/>
            <person name="Coursin T."/>
            <person name="Rippka R."/>
            <person name="Tandeau De Marsac N."/>
            <person name="Huntemann M."/>
            <person name="Wei C.-L."/>
            <person name="Han J."/>
            <person name="Detter J.C."/>
            <person name="Han C."/>
            <person name="Tapia R."/>
            <person name="Davenport K."/>
            <person name="Daligault H."/>
            <person name="Erkkila T."/>
            <person name="Gu W."/>
            <person name="Munk A.C.C."/>
            <person name="Teshima H."/>
            <person name="Xu Y."/>
            <person name="Chain P."/>
            <person name="Chen A."/>
            <person name="Krypides N."/>
            <person name="Mavromatis K."/>
            <person name="Markowitz V."/>
            <person name="Szeto E."/>
            <person name="Ivanova N."/>
            <person name="Mikhailova N."/>
            <person name="Ovchinnikova G."/>
            <person name="Pagani I."/>
            <person name="Pati A."/>
            <person name="Goodwin L."/>
            <person name="Peters L."/>
            <person name="Pitluck S."/>
            <person name="Woyke T."/>
            <person name="Kerfeld C."/>
        </authorList>
    </citation>
    <scope>NUCLEOTIDE SEQUENCE [LARGE SCALE GENOMIC DNA]</scope>
    <source>
        <strain evidence="1 2">PCC 6304</strain>
    </source>
</reference>
<dbReference type="AlphaFoldDB" id="K9TC66"/>
<protein>
    <submittedName>
        <fullName evidence="1">Uncharacterized protein</fullName>
    </submittedName>
</protein>
<dbReference type="EMBL" id="CP003607">
    <property type="protein sequence ID" value="AFY80130.1"/>
    <property type="molecule type" value="Genomic_DNA"/>
</dbReference>
<dbReference type="RefSeq" id="WP_015146780.1">
    <property type="nucleotide sequence ID" value="NC_019693.1"/>
</dbReference>
<proteinExistence type="predicted"/>
<name>K9TC66_9CYAN</name>